<dbReference type="GO" id="GO:0000462">
    <property type="term" value="P:maturation of SSU-rRNA from tricistronic rRNA transcript (SSU-rRNA, 5.8S rRNA, LSU-rRNA)"/>
    <property type="evidence" value="ECO:0007669"/>
    <property type="project" value="TreeGrafter"/>
</dbReference>
<evidence type="ECO:0000256" key="4">
    <source>
        <dbReference type="SAM" id="MobiDB-lite"/>
    </source>
</evidence>
<evidence type="ECO:0000256" key="3">
    <source>
        <dbReference type="ARBA" id="ARBA00023242"/>
    </source>
</evidence>
<evidence type="ECO:0000313" key="8">
    <source>
        <dbReference type="Proteomes" id="UP000236333"/>
    </source>
</evidence>
<proteinExistence type="inferred from homology"/>
<reference evidence="7 8" key="1">
    <citation type="journal article" date="2017" name="Mol. Biol. Evol.">
        <title>The 4-celled Tetrabaena socialis nuclear genome reveals the essential components for genetic control of cell number at the origin of multicellularity in the volvocine lineage.</title>
        <authorList>
            <person name="Featherston J."/>
            <person name="Arakaki Y."/>
            <person name="Hanschen E.R."/>
            <person name="Ferris P.J."/>
            <person name="Michod R.E."/>
            <person name="Olson B.J.S.C."/>
            <person name="Nozaki H."/>
            <person name="Durand P.M."/>
        </authorList>
    </citation>
    <scope>NUCLEOTIDE SEQUENCE [LARGE SCALE GENOMIC DNA]</scope>
    <source>
        <strain evidence="7 8">NIES-571</strain>
    </source>
</reference>
<organism evidence="7 8">
    <name type="scientific">Tetrabaena socialis</name>
    <dbReference type="NCBI Taxonomy" id="47790"/>
    <lineage>
        <taxon>Eukaryota</taxon>
        <taxon>Viridiplantae</taxon>
        <taxon>Chlorophyta</taxon>
        <taxon>core chlorophytes</taxon>
        <taxon>Chlorophyceae</taxon>
        <taxon>CS clade</taxon>
        <taxon>Chlamydomonadales</taxon>
        <taxon>Tetrabaenaceae</taxon>
        <taxon>Tetrabaena</taxon>
    </lineage>
</organism>
<dbReference type="InterPro" id="IPR010678">
    <property type="entry name" value="UTP25"/>
</dbReference>
<comment type="caution">
    <text evidence="7">The sequence shown here is derived from an EMBL/GenBank/DDBJ whole genome shotgun (WGS) entry which is preliminary data.</text>
</comment>
<feature type="domain" description="UTP25 C-terminal" evidence="5">
    <location>
        <begin position="871"/>
        <end position="950"/>
    </location>
</feature>
<sequence>MPNGKLARLLQAIGTVPPAAGGAPPRGRAREANGHVKQAPAQAAHSRKPGAAAGATGDGDGDAGAGAQARTRKRQRGGSRKPAPKLPSKRPRREAGPASKSVAAAAAAAAAGRRAAADEDPMQLEEERQKLLAGRSAYEALMDELARGRGGGGGGGKGGSRAAQQQQLQRLRREQRGGDESSSSSGSEEEGEEGEEEGGVGPAAGGGEGSGSGEEEEGEEEEGEEGEGEEEGEEEGGEAEVGERGRGGKGTAKAAAAVSRKRGVNGAAAVGTGIVNGEAGARGGGSGDDSDGGGGGASDAEAGAEGDVDASAQAGGQAGTAGRGRAAAVVDTWAVHVGRELSEAEVAALEGGKATKLSEDQRGEPGAAGGGGADFLSSIEIVVVDRADVMSMQNWAHVEAVFACLNRLPRSQHGTDIMRVRDWYLSGRAARYRQTVLLSSFAAPTANALMARGCANHGGSVVLRAEAPGVLRAVVPQEEETAAAAAAAAEQPTAAPPSTQPNGTAGGRRGAAAPAATPSTSAPTPSSAASPHGDFRSPQQRSLFSLLNSYADVHLPSRPYPTDPRVGASDSLMDAVLLHCLNHVAKTADRIKKNNHVLAAADANWAHVEAVFACLNRLPRSQHGTDIMRVRDWYLSGRAARYRQTVLLSSFAAPTANALMVRQLFERFAADSPAAAGDARFEFFTRVVWPRLKDSVTRGLLLFVPDYFDFLRLRNALRADDSVDFATITEYSSNSEVTRSRARFYHGQRRLLLYTERAHFYHRYRIRGIKDVLFYGLPEHAAFYPELLNLLEEGGGGGGGGGGGPGSHHATVTALFTRWDALALERVVGSARAARMLKGGSGTYMFSSSTGAAGTDQLDEDLGGAGPTSQRGGRDVLFYGLPEHAAFYPELLNLLEEGGGGGGGGGGGPGSHHATVTALFTRWDALALERVVGSARAARMLKGGSGTYMFC</sequence>
<feature type="domain" description="UTP25 NTP hydrolase-like" evidence="6">
    <location>
        <begin position="373"/>
        <end position="461"/>
    </location>
</feature>
<comment type="similarity">
    <text evidence="2">Belongs to the UTP25 family.</text>
</comment>
<dbReference type="Proteomes" id="UP000236333">
    <property type="component" value="Unassembled WGS sequence"/>
</dbReference>
<dbReference type="PANTHER" id="PTHR12933:SF0">
    <property type="entry name" value="U3 SMALL NUCLEOLAR RNA-ASSOCIATED PROTEIN 25 HOMOLOG"/>
    <property type="match status" value="1"/>
</dbReference>
<feature type="compositionally biased region" description="Gly residues" evidence="4">
    <location>
        <begin position="148"/>
        <end position="159"/>
    </location>
</feature>
<feature type="compositionally biased region" description="Low complexity" evidence="4">
    <location>
        <begin position="510"/>
        <end position="531"/>
    </location>
</feature>
<feature type="compositionally biased region" description="Acidic residues" evidence="4">
    <location>
        <begin position="213"/>
        <end position="240"/>
    </location>
</feature>
<feature type="compositionally biased region" description="Low complexity" evidence="4">
    <location>
        <begin position="103"/>
        <end position="114"/>
    </location>
</feature>
<evidence type="ECO:0000259" key="5">
    <source>
        <dbReference type="Pfam" id="PF06862"/>
    </source>
</evidence>
<dbReference type="OrthoDB" id="10264378at2759"/>
<gene>
    <name evidence="7" type="ORF">TSOC_011574</name>
</gene>
<dbReference type="AlphaFoldDB" id="A0A2J7ZQ96"/>
<dbReference type="Pfam" id="PF22916">
    <property type="entry name" value="UTP25_NTPase-like"/>
    <property type="match status" value="1"/>
</dbReference>
<feature type="compositionally biased region" description="Low complexity" evidence="4">
    <location>
        <begin position="160"/>
        <end position="169"/>
    </location>
</feature>
<feature type="compositionally biased region" description="Basic residues" evidence="4">
    <location>
        <begin position="70"/>
        <end position="92"/>
    </location>
</feature>
<feature type="region of interest" description="Disordered" evidence="4">
    <location>
        <begin position="482"/>
        <end position="538"/>
    </location>
</feature>
<name>A0A2J7ZQ96_9CHLO</name>
<dbReference type="GO" id="GO:0019843">
    <property type="term" value="F:rRNA binding"/>
    <property type="evidence" value="ECO:0007669"/>
    <property type="project" value="TreeGrafter"/>
</dbReference>
<dbReference type="PANTHER" id="PTHR12933">
    <property type="entry name" value="ORF PROTEIN-RELATED"/>
    <property type="match status" value="1"/>
</dbReference>
<keyword evidence="3" id="KW-0539">Nucleus</keyword>
<feature type="region of interest" description="Disordered" evidence="4">
    <location>
        <begin position="1"/>
        <end position="131"/>
    </location>
</feature>
<dbReference type="GO" id="GO:0034511">
    <property type="term" value="F:U3 snoRNA binding"/>
    <property type="evidence" value="ECO:0007669"/>
    <property type="project" value="InterPro"/>
</dbReference>
<evidence type="ECO:0000256" key="2">
    <source>
        <dbReference type="ARBA" id="ARBA00009223"/>
    </source>
</evidence>
<feature type="domain" description="UTP25 C-terminal" evidence="5">
    <location>
        <begin position="659"/>
        <end position="846"/>
    </location>
</feature>
<feature type="compositionally biased region" description="Gly residues" evidence="4">
    <location>
        <begin position="280"/>
        <end position="297"/>
    </location>
</feature>
<protein>
    <submittedName>
        <fullName evidence="7">U3 small nucleolar RNA-associated protein 25</fullName>
    </submittedName>
</protein>
<feature type="region of interest" description="Disordered" evidence="4">
    <location>
        <begin position="143"/>
        <end position="322"/>
    </location>
</feature>
<comment type="subcellular location">
    <subcellularLocation>
        <location evidence="1">Nucleus</location>
        <location evidence="1">Nucleolus</location>
    </subcellularLocation>
</comment>
<dbReference type="InterPro" id="IPR053940">
    <property type="entry name" value="UTP25_NTPase-like"/>
</dbReference>
<dbReference type="GO" id="GO:0032040">
    <property type="term" value="C:small-subunit processome"/>
    <property type="evidence" value="ECO:0007669"/>
    <property type="project" value="TreeGrafter"/>
</dbReference>
<dbReference type="Pfam" id="PF06862">
    <property type="entry name" value="Utp25_C"/>
    <property type="match status" value="2"/>
</dbReference>
<evidence type="ECO:0000313" key="7">
    <source>
        <dbReference type="EMBL" id="PNH02448.1"/>
    </source>
</evidence>
<feature type="compositionally biased region" description="Low complexity" evidence="4">
    <location>
        <begin position="17"/>
        <end position="26"/>
    </location>
</feature>
<feature type="compositionally biased region" description="Gly residues" evidence="4">
    <location>
        <begin position="199"/>
        <end position="212"/>
    </location>
</feature>
<feature type="compositionally biased region" description="Low complexity" evidence="4">
    <location>
        <begin position="482"/>
        <end position="493"/>
    </location>
</feature>
<feature type="compositionally biased region" description="Acidic residues" evidence="4">
    <location>
        <begin position="187"/>
        <end position="198"/>
    </location>
</feature>
<keyword evidence="8" id="KW-1185">Reference proteome</keyword>
<evidence type="ECO:0000259" key="6">
    <source>
        <dbReference type="Pfam" id="PF22916"/>
    </source>
</evidence>
<dbReference type="EMBL" id="PGGS01000654">
    <property type="protein sequence ID" value="PNH02448.1"/>
    <property type="molecule type" value="Genomic_DNA"/>
</dbReference>
<dbReference type="InterPro" id="IPR053939">
    <property type="entry name" value="UTP25_C"/>
</dbReference>
<evidence type="ECO:0000256" key="1">
    <source>
        <dbReference type="ARBA" id="ARBA00004604"/>
    </source>
</evidence>
<accession>A0A2J7ZQ96</accession>